<feature type="transmembrane region" description="Helical" evidence="16">
    <location>
        <begin position="6"/>
        <end position="23"/>
    </location>
</feature>
<dbReference type="PANTHER" id="PTHR24302:SF15">
    <property type="entry name" value="FATTY-ACID PEROXYGENASE"/>
    <property type="match status" value="1"/>
</dbReference>
<keyword evidence="8" id="KW-0492">Microsome</keyword>
<proteinExistence type="inferred from homology"/>
<dbReference type="InterPro" id="IPR001128">
    <property type="entry name" value="Cyt_P450"/>
</dbReference>
<protein>
    <recommendedName>
        <fullName evidence="19">Cytochrome P450</fullName>
    </recommendedName>
</protein>
<evidence type="ECO:0000256" key="6">
    <source>
        <dbReference type="ARBA" id="ARBA00022723"/>
    </source>
</evidence>
<dbReference type="InterPro" id="IPR017972">
    <property type="entry name" value="Cyt_P450_CS"/>
</dbReference>
<dbReference type="GO" id="GO:0005789">
    <property type="term" value="C:endoplasmic reticulum membrane"/>
    <property type="evidence" value="ECO:0007669"/>
    <property type="project" value="UniProtKB-SubCell"/>
</dbReference>
<reference evidence="17 18" key="1">
    <citation type="submission" date="2024-04" db="EMBL/GenBank/DDBJ databases">
        <authorList>
            <person name="Rising A."/>
            <person name="Reimegard J."/>
            <person name="Sonavane S."/>
            <person name="Akerstrom W."/>
            <person name="Nylinder S."/>
            <person name="Hedman E."/>
            <person name="Kallberg Y."/>
        </authorList>
    </citation>
    <scope>NUCLEOTIDE SEQUENCE [LARGE SCALE GENOMIC DNA]</scope>
</reference>
<evidence type="ECO:0000256" key="3">
    <source>
        <dbReference type="ARBA" id="ARBA00004406"/>
    </source>
</evidence>
<dbReference type="PRINTS" id="PR00463">
    <property type="entry name" value="EP450I"/>
</dbReference>
<keyword evidence="11 15" id="KW-0503">Monooxygenase</keyword>
<dbReference type="SUPFAM" id="SSF48264">
    <property type="entry name" value="Cytochrome P450"/>
    <property type="match status" value="1"/>
</dbReference>
<evidence type="ECO:0000256" key="8">
    <source>
        <dbReference type="ARBA" id="ARBA00022848"/>
    </source>
</evidence>
<keyword evidence="7" id="KW-0256">Endoplasmic reticulum</keyword>
<evidence type="ECO:0000256" key="12">
    <source>
        <dbReference type="ARBA" id="ARBA00023136"/>
    </source>
</evidence>
<evidence type="ECO:0000256" key="11">
    <source>
        <dbReference type="ARBA" id="ARBA00023033"/>
    </source>
</evidence>
<dbReference type="InterPro" id="IPR050705">
    <property type="entry name" value="Cytochrome_P450_3A"/>
</dbReference>
<dbReference type="Proteomes" id="UP001497382">
    <property type="component" value="Unassembled WGS sequence"/>
</dbReference>
<evidence type="ECO:0000256" key="10">
    <source>
        <dbReference type="ARBA" id="ARBA00023004"/>
    </source>
</evidence>
<keyword evidence="12 16" id="KW-0472">Membrane</keyword>
<evidence type="ECO:0000256" key="5">
    <source>
        <dbReference type="ARBA" id="ARBA00022617"/>
    </source>
</evidence>
<comment type="function">
    <text evidence="13">Cytochromes P450 are a group of heme-thiolate monooxygenases. They oxidize a variety of structurally unrelated compounds, including steroids, fatty acids, and xenobiotics.</text>
</comment>
<feature type="binding site" description="axial binding residue" evidence="14">
    <location>
        <position position="446"/>
    </location>
    <ligand>
        <name>heme</name>
        <dbReference type="ChEBI" id="CHEBI:30413"/>
    </ligand>
    <ligandPart>
        <name>Fe</name>
        <dbReference type="ChEBI" id="CHEBI:18248"/>
    </ligandPart>
</feature>
<gene>
    <name evidence="17" type="ORF">LARSCL_LOCUS19809</name>
</gene>
<evidence type="ECO:0000256" key="15">
    <source>
        <dbReference type="RuleBase" id="RU000461"/>
    </source>
</evidence>
<comment type="cofactor">
    <cofactor evidence="1 14">
        <name>heme</name>
        <dbReference type="ChEBI" id="CHEBI:30413"/>
    </cofactor>
</comment>
<dbReference type="GO" id="GO:0016705">
    <property type="term" value="F:oxidoreductase activity, acting on paired donors, with incorporation or reduction of molecular oxygen"/>
    <property type="evidence" value="ECO:0007669"/>
    <property type="project" value="InterPro"/>
</dbReference>
<keyword evidence="16" id="KW-0812">Transmembrane</keyword>
<dbReference type="GO" id="GO:0020037">
    <property type="term" value="F:heme binding"/>
    <property type="evidence" value="ECO:0007669"/>
    <property type="project" value="InterPro"/>
</dbReference>
<keyword evidence="10 14" id="KW-0408">Iron</keyword>
<dbReference type="InterPro" id="IPR002401">
    <property type="entry name" value="Cyt_P450_E_grp-I"/>
</dbReference>
<dbReference type="EMBL" id="CAXIEN010000397">
    <property type="protein sequence ID" value="CAL1296484.1"/>
    <property type="molecule type" value="Genomic_DNA"/>
</dbReference>
<accession>A0AAV2BKQ1</accession>
<keyword evidence="5 14" id="KW-0349">Heme</keyword>
<dbReference type="AlphaFoldDB" id="A0AAV2BKQ1"/>
<dbReference type="InterPro" id="IPR036396">
    <property type="entry name" value="Cyt_P450_sf"/>
</dbReference>
<keyword evidence="9 15" id="KW-0560">Oxidoreductase</keyword>
<dbReference type="GO" id="GO:0008395">
    <property type="term" value="F:steroid hydroxylase activity"/>
    <property type="evidence" value="ECO:0007669"/>
    <property type="project" value="TreeGrafter"/>
</dbReference>
<dbReference type="PRINTS" id="PR00385">
    <property type="entry name" value="P450"/>
</dbReference>
<organism evidence="17 18">
    <name type="scientific">Larinioides sclopetarius</name>
    <dbReference type="NCBI Taxonomy" id="280406"/>
    <lineage>
        <taxon>Eukaryota</taxon>
        <taxon>Metazoa</taxon>
        <taxon>Ecdysozoa</taxon>
        <taxon>Arthropoda</taxon>
        <taxon>Chelicerata</taxon>
        <taxon>Arachnida</taxon>
        <taxon>Araneae</taxon>
        <taxon>Araneomorphae</taxon>
        <taxon>Entelegynae</taxon>
        <taxon>Araneoidea</taxon>
        <taxon>Araneidae</taxon>
        <taxon>Larinioides</taxon>
    </lineage>
</organism>
<evidence type="ECO:0000256" key="7">
    <source>
        <dbReference type="ARBA" id="ARBA00022824"/>
    </source>
</evidence>
<evidence type="ECO:0000256" key="1">
    <source>
        <dbReference type="ARBA" id="ARBA00001971"/>
    </source>
</evidence>
<evidence type="ECO:0000256" key="16">
    <source>
        <dbReference type="SAM" id="Phobius"/>
    </source>
</evidence>
<comment type="subcellular location">
    <subcellularLocation>
        <location evidence="3">Endoplasmic reticulum membrane</location>
        <topology evidence="3">Peripheral membrane protein</topology>
    </subcellularLocation>
    <subcellularLocation>
        <location evidence="2">Microsome membrane</location>
        <topology evidence="2">Peripheral membrane protein</topology>
    </subcellularLocation>
</comment>
<evidence type="ECO:0000256" key="14">
    <source>
        <dbReference type="PIRSR" id="PIRSR602401-1"/>
    </source>
</evidence>
<evidence type="ECO:0008006" key="19">
    <source>
        <dbReference type="Google" id="ProtNLM"/>
    </source>
</evidence>
<comment type="caution">
    <text evidence="17">The sequence shown here is derived from an EMBL/GenBank/DDBJ whole genome shotgun (WGS) entry which is preliminary data.</text>
</comment>
<sequence>MIETLVAYSPFAFLLLFCIYKFGTRGHDYFERIGLPYVKPIIFFGSIFDFLTKPGHEEEMRRYRKFGQIYGYFEGNKANLSVADPDLVKDVSIKNFSDFNGRRVLFTGDIVVDNMVAVIRGEDWKRIRIIVSKTFTISKIKNTMNIFKSCAEIMVQNFRVVAEEENFVDTKRIFGAFTMDVIARSAFSTMIDSHNDPDNIFVKYAKRILNMKLGIKFICFHTLPTKLMKLLKICITDVEATHALKNLAFEIMQQRRNNGQVCNDFLQLLMDAAQEYEETEATPVRTKGMSMDELASQAVAFLLAGYDTTASTLSFAAYLLALNESVQDKLRDEVDAVLEKHNGELTYEAIQSMTYMKSVLMETLRLYPPIYRLERQANADCQLGDTGITVRKGMLITIPIYAMNRDPNYWEDPDTFNPDRFEQQTMGLINKTYPHFLPFGLGPKSCVGKKFAEIEVKVCLSYLLANFKVRTCSETKIPIEFDNGLNNLLQPLDITLRMEIRENPPVII</sequence>
<evidence type="ECO:0000256" key="2">
    <source>
        <dbReference type="ARBA" id="ARBA00004174"/>
    </source>
</evidence>
<dbReference type="PANTHER" id="PTHR24302">
    <property type="entry name" value="CYTOCHROME P450 FAMILY 3"/>
    <property type="match status" value="1"/>
</dbReference>
<comment type="similarity">
    <text evidence="4 15">Belongs to the cytochrome P450 family.</text>
</comment>
<evidence type="ECO:0000256" key="4">
    <source>
        <dbReference type="ARBA" id="ARBA00010617"/>
    </source>
</evidence>
<dbReference type="CDD" id="cd11055">
    <property type="entry name" value="CYP3A-like"/>
    <property type="match status" value="1"/>
</dbReference>
<dbReference type="GO" id="GO:0005506">
    <property type="term" value="F:iron ion binding"/>
    <property type="evidence" value="ECO:0007669"/>
    <property type="project" value="InterPro"/>
</dbReference>
<dbReference type="FunFam" id="1.10.630.10:FF:000042">
    <property type="entry name" value="Cytochrome P450"/>
    <property type="match status" value="1"/>
</dbReference>
<keyword evidence="16" id="KW-1133">Transmembrane helix</keyword>
<evidence type="ECO:0000313" key="17">
    <source>
        <dbReference type="EMBL" id="CAL1296484.1"/>
    </source>
</evidence>
<evidence type="ECO:0000256" key="13">
    <source>
        <dbReference type="ARBA" id="ARBA00043906"/>
    </source>
</evidence>
<dbReference type="Pfam" id="PF00067">
    <property type="entry name" value="p450"/>
    <property type="match status" value="1"/>
</dbReference>
<evidence type="ECO:0000256" key="9">
    <source>
        <dbReference type="ARBA" id="ARBA00023002"/>
    </source>
</evidence>
<evidence type="ECO:0000313" key="18">
    <source>
        <dbReference type="Proteomes" id="UP001497382"/>
    </source>
</evidence>
<keyword evidence="18" id="KW-1185">Reference proteome</keyword>
<dbReference type="Gene3D" id="1.10.630.10">
    <property type="entry name" value="Cytochrome P450"/>
    <property type="match status" value="1"/>
</dbReference>
<name>A0AAV2BKQ1_9ARAC</name>
<dbReference type="PROSITE" id="PS00086">
    <property type="entry name" value="CYTOCHROME_P450"/>
    <property type="match status" value="1"/>
</dbReference>
<keyword evidence="6 14" id="KW-0479">Metal-binding</keyword>